<keyword evidence="1 2" id="KW-0238">DNA-binding</keyword>
<feature type="compositionally biased region" description="Low complexity" evidence="3">
    <location>
        <begin position="139"/>
        <end position="151"/>
    </location>
</feature>
<dbReference type="Pfam" id="PF00436">
    <property type="entry name" value="SSB"/>
    <property type="match status" value="1"/>
</dbReference>
<evidence type="ECO:0000256" key="1">
    <source>
        <dbReference type="HAMAP-Rule" id="MF_00984"/>
    </source>
</evidence>
<comment type="caution">
    <text evidence="4">The sequence shown here is derived from an EMBL/GenBank/DDBJ whole genome shotgun (WGS) entry which is preliminary data.</text>
</comment>
<name>A0A916JTE0_9MICO</name>
<dbReference type="PANTHER" id="PTHR10302:SF27">
    <property type="entry name" value="SINGLE-STRANDED DNA-BINDING PROTEIN"/>
    <property type="match status" value="1"/>
</dbReference>
<proteinExistence type="inferred from homology"/>
<dbReference type="Proteomes" id="UP000693892">
    <property type="component" value="Unassembled WGS sequence"/>
</dbReference>
<dbReference type="PANTHER" id="PTHR10302">
    <property type="entry name" value="SINGLE-STRANDED DNA-BINDING PROTEIN"/>
    <property type="match status" value="1"/>
</dbReference>
<dbReference type="PROSITE" id="PS50935">
    <property type="entry name" value="SSB"/>
    <property type="match status" value="1"/>
</dbReference>
<organism evidence="4 5">
    <name type="scientific">Leucobacter soli</name>
    <dbReference type="NCBI Taxonomy" id="2812850"/>
    <lineage>
        <taxon>Bacteria</taxon>
        <taxon>Bacillati</taxon>
        <taxon>Actinomycetota</taxon>
        <taxon>Actinomycetes</taxon>
        <taxon>Micrococcales</taxon>
        <taxon>Microbacteriaceae</taxon>
        <taxon>Leucobacter</taxon>
    </lineage>
</organism>
<dbReference type="HAMAP" id="MF_00984">
    <property type="entry name" value="SSB"/>
    <property type="match status" value="1"/>
</dbReference>
<evidence type="ECO:0000313" key="4">
    <source>
        <dbReference type="EMBL" id="CAG7596532.1"/>
    </source>
</evidence>
<evidence type="ECO:0000313" key="5">
    <source>
        <dbReference type="Proteomes" id="UP000693892"/>
    </source>
</evidence>
<accession>A0A916JTE0</accession>
<dbReference type="EMBL" id="CAJVAP010000001">
    <property type="protein sequence ID" value="CAG7596532.1"/>
    <property type="molecule type" value="Genomic_DNA"/>
</dbReference>
<dbReference type="InterPro" id="IPR011344">
    <property type="entry name" value="ssDNA-bd"/>
</dbReference>
<protein>
    <recommendedName>
        <fullName evidence="1 2">Single-stranded DNA-binding protein</fullName>
        <shortName evidence="1">SSB</shortName>
    </recommendedName>
</protein>
<feature type="compositionally biased region" description="Acidic residues" evidence="3">
    <location>
        <begin position="152"/>
        <end position="161"/>
    </location>
</feature>
<dbReference type="AlphaFoldDB" id="A0A916JTE0"/>
<comment type="subunit">
    <text evidence="1">Homotetramer.</text>
</comment>
<dbReference type="NCBIfam" id="TIGR00621">
    <property type="entry name" value="ssb"/>
    <property type="match status" value="1"/>
</dbReference>
<dbReference type="GO" id="GO:0006260">
    <property type="term" value="P:DNA replication"/>
    <property type="evidence" value="ECO:0007669"/>
    <property type="project" value="InterPro"/>
</dbReference>
<evidence type="ECO:0000256" key="2">
    <source>
        <dbReference type="PIRNR" id="PIRNR002070"/>
    </source>
</evidence>
<keyword evidence="5" id="KW-1185">Reference proteome</keyword>
<dbReference type="CDD" id="cd04496">
    <property type="entry name" value="SSB_OBF"/>
    <property type="match status" value="1"/>
</dbReference>
<feature type="compositionally biased region" description="Basic and acidic residues" evidence="3">
    <location>
        <begin position="118"/>
        <end position="131"/>
    </location>
</feature>
<gene>
    <name evidence="4" type="primary">ssb1</name>
    <name evidence="4" type="ORF">LEUCIP111803_00091</name>
</gene>
<dbReference type="PIRSF" id="PIRSF002070">
    <property type="entry name" value="SSB"/>
    <property type="match status" value="1"/>
</dbReference>
<dbReference type="InterPro" id="IPR000424">
    <property type="entry name" value="Primosome_PriB/ssb"/>
</dbReference>
<comment type="caution">
    <text evidence="1">Lacks conserved residue(s) required for the propagation of feature annotation.</text>
</comment>
<dbReference type="GO" id="GO:0003697">
    <property type="term" value="F:single-stranded DNA binding"/>
    <property type="evidence" value="ECO:0007669"/>
    <property type="project" value="UniProtKB-UniRule"/>
</dbReference>
<reference evidence="4" key="1">
    <citation type="submission" date="2021-06" db="EMBL/GenBank/DDBJ databases">
        <authorList>
            <person name="Criscuolo A."/>
        </authorList>
    </citation>
    <scope>NUCLEOTIDE SEQUENCE</scope>
    <source>
        <strain evidence="4">CIP111803</strain>
    </source>
</reference>
<sequence>MNNQISVIGTIATDPKSITTRSGVTLCTFRLASGERRYDRAQQKWVDGETNWFGVTAFRALADHAAASFRKGERVIVTGRLRVRQWENDEKSGTSVDIEAEALGHDLRWGVSSFEKRLGADGGADRPETEAQQHWGEPASDSASASASASASEEDTVEEGEVGSGSGFLAAA</sequence>
<dbReference type="RefSeq" id="WP_218113723.1">
    <property type="nucleotide sequence ID" value="NZ_CAJVAP010000001.1"/>
</dbReference>
<dbReference type="GO" id="GO:0009295">
    <property type="term" value="C:nucleoid"/>
    <property type="evidence" value="ECO:0007669"/>
    <property type="project" value="TreeGrafter"/>
</dbReference>
<feature type="region of interest" description="Disordered" evidence="3">
    <location>
        <begin position="118"/>
        <end position="172"/>
    </location>
</feature>
<evidence type="ECO:0000256" key="3">
    <source>
        <dbReference type="SAM" id="MobiDB-lite"/>
    </source>
</evidence>